<keyword evidence="2" id="KW-1185">Reference proteome</keyword>
<gene>
    <name evidence="1" type="ORF">TEA_028671</name>
</gene>
<comment type="caution">
    <text evidence="1">The sequence shown here is derived from an EMBL/GenBank/DDBJ whole genome shotgun (WGS) entry which is preliminary data.</text>
</comment>
<dbReference type="SUPFAM" id="SSF51197">
    <property type="entry name" value="Clavaminate synthase-like"/>
    <property type="match status" value="1"/>
</dbReference>
<dbReference type="GO" id="GO:0043565">
    <property type="term" value="F:sequence-specific DNA binding"/>
    <property type="evidence" value="ECO:0007669"/>
    <property type="project" value="TreeGrafter"/>
</dbReference>
<reference evidence="1 2" key="1">
    <citation type="journal article" date="2018" name="Proc. Natl. Acad. Sci. U.S.A.">
        <title>Draft genome sequence of Camellia sinensis var. sinensis provides insights into the evolution of the tea genome and tea quality.</title>
        <authorList>
            <person name="Wei C."/>
            <person name="Yang H."/>
            <person name="Wang S."/>
            <person name="Zhao J."/>
            <person name="Liu C."/>
            <person name="Gao L."/>
            <person name="Xia E."/>
            <person name="Lu Y."/>
            <person name="Tai Y."/>
            <person name="She G."/>
            <person name="Sun J."/>
            <person name="Cao H."/>
            <person name="Tong W."/>
            <person name="Gao Q."/>
            <person name="Li Y."/>
            <person name="Deng W."/>
            <person name="Jiang X."/>
            <person name="Wang W."/>
            <person name="Chen Q."/>
            <person name="Zhang S."/>
            <person name="Li H."/>
            <person name="Wu J."/>
            <person name="Wang P."/>
            <person name="Li P."/>
            <person name="Shi C."/>
            <person name="Zheng F."/>
            <person name="Jian J."/>
            <person name="Huang B."/>
            <person name="Shan D."/>
            <person name="Shi M."/>
            <person name="Fang C."/>
            <person name="Yue Y."/>
            <person name="Li F."/>
            <person name="Li D."/>
            <person name="Wei S."/>
            <person name="Han B."/>
            <person name="Jiang C."/>
            <person name="Yin Y."/>
            <person name="Xia T."/>
            <person name="Zhang Z."/>
            <person name="Bennetzen J.L."/>
            <person name="Zhao S."/>
            <person name="Wan X."/>
        </authorList>
    </citation>
    <scope>NUCLEOTIDE SEQUENCE [LARGE SCALE GENOMIC DNA]</scope>
    <source>
        <strain evidence="2">cv. Shuchazao</strain>
        <tissue evidence="1">Leaf</tissue>
    </source>
</reference>
<dbReference type="Proteomes" id="UP000306102">
    <property type="component" value="Unassembled WGS sequence"/>
</dbReference>
<protein>
    <submittedName>
        <fullName evidence="1">Uncharacterized protein</fullName>
    </submittedName>
</protein>
<proteinExistence type="predicted"/>
<organism evidence="1 2">
    <name type="scientific">Camellia sinensis var. sinensis</name>
    <name type="common">China tea</name>
    <dbReference type="NCBI Taxonomy" id="542762"/>
    <lineage>
        <taxon>Eukaryota</taxon>
        <taxon>Viridiplantae</taxon>
        <taxon>Streptophyta</taxon>
        <taxon>Embryophyta</taxon>
        <taxon>Tracheophyta</taxon>
        <taxon>Spermatophyta</taxon>
        <taxon>Magnoliopsida</taxon>
        <taxon>eudicotyledons</taxon>
        <taxon>Gunneridae</taxon>
        <taxon>Pentapetalae</taxon>
        <taxon>asterids</taxon>
        <taxon>Ericales</taxon>
        <taxon>Theaceae</taxon>
        <taxon>Camellia</taxon>
    </lineage>
</organism>
<dbReference type="GO" id="GO:0045905">
    <property type="term" value="P:positive regulation of translational termination"/>
    <property type="evidence" value="ECO:0007669"/>
    <property type="project" value="TreeGrafter"/>
</dbReference>
<dbReference type="EMBL" id="SDRB02011180">
    <property type="protein sequence ID" value="THG02517.1"/>
    <property type="molecule type" value="Genomic_DNA"/>
</dbReference>
<dbReference type="PANTHER" id="PTHR12480:SF6">
    <property type="entry name" value="2-OXOGLUTARATE AND IRON-DEPENDENT OXYGENASE JMJD4"/>
    <property type="match status" value="1"/>
</dbReference>
<dbReference type="AlphaFoldDB" id="A0A4V3WKX0"/>
<dbReference type="GO" id="GO:0016706">
    <property type="term" value="F:2-oxoglutarate-dependent dioxygenase activity"/>
    <property type="evidence" value="ECO:0007669"/>
    <property type="project" value="TreeGrafter"/>
</dbReference>
<evidence type="ECO:0000313" key="1">
    <source>
        <dbReference type="EMBL" id="THG02517.1"/>
    </source>
</evidence>
<evidence type="ECO:0000313" key="2">
    <source>
        <dbReference type="Proteomes" id="UP000306102"/>
    </source>
</evidence>
<sequence length="143" mass="16440">MGLKIGGHIEKVNGKELSYSQFVERYLVKNQPVVLTGLMDGWRACKDWVLDDGQPNLSFFSTHFSNSTVQVADCGTREFTDQKRVEMSVSEFIDYWLEFSSKEFDNASTHEFDAKSPLYLKDWHFVKPTCYLILLQLSVGVNI</sequence>
<dbReference type="GO" id="GO:0005737">
    <property type="term" value="C:cytoplasm"/>
    <property type="evidence" value="ECO:0007669"/>
    <property type="project" value="TreeGrafter"/>
</dbReference>
<dbReference type="Gene3D" id="2.60.120.650">
    <property type="entry name" value="Cupin"/>
    <property type="match status" value="1"/>
</dbReference>
<accession>A0A4V3WKX0</accession>
<dbReference type="GO" id="GO:0005634">
    <property type="term" value="C:nucleus"/>
    <property type="evidence" value="ECO:0007669"/>
    <property type="project" value="TreeGrafter"/>
</dbReference>
<dbReference type="InterPro" id="IPR050910">
    <property type="entry name" value="JMJD6_ArgDemeth/LysHydrox"/>
</dbReference>
<dbReference type="PANTHER" id="PTHR12480">
    <property type="entry name" value="ARGININE DEMETHYLASE AND LYSYL-HYDROXYLASE JMJD"/>
    <property type="match status" value="1"/>
</dbReference>
<name>A0A4V3WKX0_CAMSN</name>